<accession>A0A8J2FNX6</accession>
<dbReference type="AlphaFoldDB" id="A0A8J2FNX6"/>
<proteinExistence type="predicted"/>
<organism evidence="1 2">
    <name type="scientific">Candidatus Methylacidithermus pantelleriae</name>
    <dbReference type="NCBI Taxonomy" id="2744239"/>
    <lineage>
        <taxon>Bacteria</taxon>
        <taxon>Pseudomonadati</taxon>
        <taxon>Verrucomicrobiota</taxon>
        <taxon>Methylacidiphilae</taxon>
        <taxon>Methylacidiphilales</taxon>
        <taxon>Methylacidiphilaceae</taxon>
        <taxon>Candidatus Methylacidithermus</taxon>
    </lineage>
</organism>
<dbReference type="EMBL" id="CAJNOB010000022">
    <property type="protein sequence ID" value="CAF0698662.1"/>
    <property type="molecule type" value="Genomic_DNA"/>
</dbReference>
<keyword evidence="2" id="KW-1185">Reference proteome</keyword>
<evidence type="ECO:0000313" key="1">
    <source>
        <dbReference type="EMBL" id="CAF0698662.1"/>
    </source>
</evidence>
<name>A0A8J2FNX6_9BACT</name>
<evidence type="ECO:0000313" key="2">
    <source>
        <dbReference type="Proteomes" id="UP000663859"/>
    </source>
</evidence>
<comment type="caution">
    <text evidence="1">The sequence shown here is derived from an EMBL/GenBank/DDBJ whole genome shotgun (WGS) entry which is preliminary data.</text>
</comment>
<gene>
    <name evidence="1" type="ORF">MPNT_290018</name>
</gene>
<sequence length="87" mass="9438">MYVQEVRTRQRGKVYRSLLVWESYRVGKQVKTRILCNLTRMPVEVQQAVRAAAAGEEACACGRIGRAGSSGLRRNRGSGGGLAAIGT</sequence>
<reference evidence="1" key="1">
    <citation type="submission" date="2021-02" db="EMBL/GenBank/DDBJ databases">
        <authorList>
            <person name="Cremers G."/>
            <person name="Picone N."/>
        </authorList>
    </citation>
    <scope>NUCLEOTIDE SEQUENCE</scope>
    <source>
        <strain evidence="1">PQ17</strain>
    </source>
</reference>
<dbReference type="Proteomes" id="UP000663859">
    <property type="component" value="Unassembled WGS sequence"/>
</dbReference>
<protein>
    <submittedName>
        <fullName evidence="1">Uncharacterized protein</fullName>
    </submittedName>
</protein>